<dbReference type="AlphaFoldDB" id="A0A0M0KBE1"/>
<dbReference type="EMBL" id="JWZX01000769">
    <property type="protein sequence ID" value="KOO35738.1"/>
    <property type="molecule type" value="Genomic_DNA"/>
</dbReference>
<accession>A0A0M0KBE1</accession>
<reference evidence="3" key="1">
    <citation type="journal article" date="2015" name="PLoS Genet.">
        <title>Genome Sequence and Transcriptome Analyses of Chrysochromulina tobin: Metabolic Tools for Enhanced Algal Fitness in the Prominent Order Prymnesiales (Haptophyceae).</title>
        <authorList>
            <person name="Hovde B.T."/>
            <person name="Deodato C.R."/>
            <person name="Hunsperger H.M."/>
            <person name="Ryken S.A."/>
            <person name="Yost W."/>
            <person name="Jha R.K."/>
            <person name="Patterson J."/>
            <person name="Monnat R.J. Jr."/>
            <person name="Barlow S.B."/>
            <person name="Starkenburg S.R."/>
            <person name="Cattolico R.A."/>
        </authorList>
    </citation>
    <scope>NUCLEOTIDE SEQUENCE</scope>
    <source>
        <strain evidence="3">CCMP291</strain>
    </source>
</reference>
<sequence length="130" mass="13608">MVAFLINTLTAALTSSMLTGHGLMATPRTRSAPPMAISSPFTFDGRSSTETASPYDMGGYGRYEHGGMRGMNEMGGMGGYNRMSYGNGGGMYGGMGGMGGHMGGHMGMSEHQLAMGARREGRARMGGYDE</sequence>
<protein>
    <submittedName>
        <fullName evidence="2">Uncharacterized protein</fullName>
    </submittedName>
</protein>
<comment type="caution">
    <text evidence="2">The sequence shown here is derived from an EMBL/GenBank/DDBJ whole genome shotgun (WGS) entry which is preliminary data.</text>
</comment>
<evidence type="ECO:0000256" key="1">
    <source>
        <dbReference type="SAM" id="SignalP"/>
    </source>
</evidence>
<name>A0A0M0KBE1_9EUKA</name>
<organism evidence="2 3">
    <name type="scientific">Chrysochromulina tobinii</name>
    <dbReference type="NCBI Taxonomy" id="1460289"/>
    <lineage>
        <taxon>Eukaryota</taxon>
        <taxon>Haptista</taxon>
        <taxon>Haptophyta</taxon>
        <taxon>Prymnesiophyceae</taxon>
        <taxon>Prymnesiales</taxon>
        <taxon>Chrysochromulinaceae</taxon>
        <taxon>Chrysochromulina</taxon>
    </lineage>
</organism>
<feature type="chain" id="PRO_5005602583" evidence="1">
    <location>
        <begin position="17"/>
        <end position="130"/>
    </location>
</feature>
<proteinExistence type="predicted"/>
<keyword evidence="1" id="KW-0732">Signal</keyword>
<evidence type="ECO:0000313" key="3">
    <source>
        <dbReference type="Proteomes" id="UP000037460"/>
    </source>
</evidence>
<evidence type="ECO:0000313" key="2">
    <source>
        <dbReference type="EMBL" id="KOO35738.1"/>
    </source>
</evidence>
<gene>
    <name evidence="2" type="ORF">Ctob_014890</name>
</gene>
<dbReference type="Proteomes" id="UP000037460">
    <property type="component" value="Unassembled WGS sequence"/>
</dbReference>
<keyword evidence="3" id="KW-1185">Reference proteome</keyword>
<feature type="signal peptide" evidence="1">
    <location>
        <begin position="1"/>
        <end position="16"/>
    </location>
</feature>